<dbReference type="EMBL" id="QFFI01000043">
    <property type="protein sequence ID" value="PWG61229.1"/>
    <property type="molecule type" value="Genomic_DNA"/>
</dbReference>
<keyword evidence="2" id="KW-0288">FMN</keyword>
<keyword evidence="1" id="KW-0285">Flavoprotein</keyword>
<evidence type="ECO:0000256" key="5">
    <source>
        <dbReference type="SAM" id="Phobius"/>
    </source>
</evidence>
<name>A0A2U2MWJ1_9GAMM</name>
<keyword evidence="4" id="KW-0503">Monooxygenase</keyword>
<dbReference type="InterPro" id="IPR011251">
    <property type="entry name" value="Luciferase-like_dom"/>
</dbReference>
<organism evidence="7 8">
    <name type="scientific">Sediminicurvatus halobius</name>
    <dbReference type="NCBI Taxonomy" id="2182432"/>
    <lineage>
        <taxon>Bacteria</taxon>
        <taxon>Pseudomonadati</taxon>
        <taxon>Pseudomonadota</taxon>
        <taxon>Gammaproteobacteria</taxon>
        <taxon>Chromatiales</taxon>
        <taxon>Ectothiorhodospiraceae</taxon>
        <taxon>Sediminicurvatus</taxon>
    </lineage>
</organism>
<dbReference type="AlphaFoldDB" id="A0A2U2MWJ1"/>
<feature type="transmembrane region" description="Helical" evidence="5">
    <location>
        <begin position="57"/>
        <end position="77"/>
    </location>
</feature>
<accession>A0A2U2MWJ1</accession>
<gene>
    <name evidence="7" type="ORF">DEM34_17540</name>
</gene>
<dbReference type="PANTHER" id="PTHR42847">
    <property type="entry name" value="ALKANESULFONATE MONOOXYGENASE"/>
    <property type="match status" value="1"/>
</dbReference>
<comment type="caution">
    <text evidence="7">The sequence shown here is derived from an EMBL/GenBank/DDBJ whole genome shotgun (WGS) entry which is preliminary data.</text>
</comment>
<dbReference type="InterPro" id="IPR036661">
    <property type="entry name" value="Luciferase-like_sf"/>
</dbReference>
<evidence type="ECO:0000313" key="8">
    <source>
        <dbReference type="Proteomes" id="UP000245474"/>
    </source>
</evidence>
<dbReference type="GO" id="GO:0008726">
    <property type="term" value="F:alkanesulfonate monooxygenase activity"/>
    <property type="evidence" value="ECO:0007669"/>
    <property type="project" value="TreeGrafter"/>
</dbReference>
<dbReference type="InterPro" id="IPR050172">
    <property type="entry name" value="SsuD_RutA_monooxygenase"/>
</dbReference>
<evidence type="ECO:0000259" key="6">
    <source>
        <dbReference type="Pfam" id="PF00296"/>
    </source>
</evidence>
<evidence type="ECO:0000256" key="4">
    <source>
        <dbReference type="ARBA" id="ARBA00023033"/>
    </source>
</evidence>
<dbReference type="Pfam" id="PF00296">
    <property type="entry name" value="Bac_luciferase"/>
    <property type="match status" value="1"/>
</dbReference>
<keyword evidence="3" id="KW-0560">Oxidoreductase</keyword>
<dbReference type="Gene3D" id="3.20.20.30">
    <property type="entry name" value="Luciferase-like domain"/>
    <property type="match status" value="1"/>
</dbReference>
<keyword evidence="8" id="KW-1185">Reference proteome</keyword>
<protein>
    <recommendedName>
        <fullName evidence="6">Luciferase-like domain-containing protein</fullName>
    </recommendedName>
</protein>
<evidence type="ECO:0000256" key="2">
    <source>
        <dbReference type="ARBA" id="ARBA00022643"/>
    </source>
</evidence>
<evidence type="ECO:0000256" key="3">
    <source>
        <dbReference type="ARBA" id="ARBA00023002"/>
    </source>
</evidence>
<keyword evidence="5" id="KW-0472">Membrane</keyword>
<dbReference type="PANTHER" id="PTHR42847:SF4">
    <property type="entry name" value="ALKANESULFONATE MONOOXYGENASE-RELATED"/>
    <property type="match status" value="1"/>
</dbReference>
<reference evidence="7 8" key="1">
    <citation type="submission" date="2018-05" db="EMBL/GenBank/DDBJ databases">
        <title>Spiribacter halobius sp. nov., a moderately halophilic bacterium isolated from marine solar saltern.</title>
        <authorList>
            <person name="Zheng W.-S."/>
            <person name="Lu D.-C."/>
            <person name="Du Z.-J."/>
        </authorList>
    </citation>
    <scope>NUCLEOTIDE SEQUENCE [LARGE SCALE GENOMIC DNA]</scope>
    <source>
        <strain evidence="7 8">E85</strain>
    </source>
</reference>
<dbReference type="SUPFAM" id="SSF51679">
    <property type="entry name" value="Bacterial luciferase-like"/>
    <property type="match status" value="1"/>
</dbReference>
<evidence type="ECO:0000256" key="1">
    <source>
        <dbReference type="ARBA" id="ARBA00022630"/>
    </source>
</evidence>
<feature type="transmembrane region" description="Helical" evidence="5">
    <location>
        <begin position="20"/>
        <end position="37"/>
    </location>
</feature>
<dbReference type="GO" id="GO:0046306">
    <property type="term" value="P:alkanesulfonate catabolic process"/>
    <property type="evidence" value="ECO:0007669"/>
    <property type="project" value="TreeGrafter"/>
</dbReference>
<proteinExistence type="predicted"/>
<keyword evidence="5" id="KW-0812">Transmembrane</keyword>
<sequence length="551" mass="60078">MSCIVAFGALLMLPYMRDSGGVAGFSGIALLAVLSFARPAPYRPSLRRLVDGMIEGVMAAAKLALILAAIGIIVQMLTTTGLGVTLGRFMIEVSRESLAVGLVSEGTGGVRADAVGQLHDGLFIVRRTARAARLGRAPDPAARAGNLPCLSVHGLGLARDRCPCAACGRLRLPASGRDADCGECLVSAWRAQACASAAVSRGKTQGGRNPCGRLPPVSGTTEVSCAVRSPGEEFMNPRLKFGVRLNIQGEMGSSSSGFDFTLEMARAAEDLGFDSVWMPDHLENAHLDRSRPILEHWTTLTAVGALTERVRLGGHTYNDNLRHPGVTAKMAATVDQITQGRLILAPGSGWFGDECHAYGIEWFEPDRRKARLRESIQVLQSLFTDERTTFDGEFFRLQDAYCNPKPVQQPYPPFWIAGEAPLTQEMVAELGDAWFMYSRRPEQVARMVPPMLERRRDRPLGVTLSTVYLSGDSDAEAQRWAEMYAEERKHRFTVPPTVDDVLASNLLGSPERIHERIAEWAEAGVDYLVIQPMPPMDGLRAFGEKILPAYL</sequence>
<evidence type="ECO:0000313" key="7">
    <source>
        <dbReference type="EMBL" id="PWG61229.1"/>
    </source>
</evidence>
<feature type="domain" description="Luciferase-like" evidence="6">
    <location>
        <begin position="241"/>
        <end position="526"/>
    </location>
</feature>
<keyword evidence="5" id="KW-1133">Transmembrane helix</keyword>
<dbReference type="Proteomes" id="UP000245474">
    <property type="component" value="Unassembled WGS sequence"/>
</dbReference>